<feature type="compositionally biased region" description="Pro residues" evidence="1">
    <location>
        <begin position="28"/>
        <end position="48"/>
    </location>
</feature>
<proteinExistence type="predicted"/>
<dbReference type="PANTHER" id="PTHR35213">
    <property type="entry name" value="RING-TYPE DOMAIN-CONTAINING PROTEIN-RELATED"/>
    <property type="match status" value="1"/>
</dbReference>
<organism evidence="2">
    <name type="scientific">Aureoumbra lagunensis</name>
    <dbReference type="NCBI Taxonomy" id="44058"/>
    <lineage>
        <taxon>Eukaryota</taxon>
        <taxon>Sar</taxon>
        <taxon>Stramenopiles</taxon>
        <taxon>Ochrophyta</taxon>
        <taxon>Pelagophyceae</taxon>
        <taxon>Pelagomonadales</taxon>
        <taxon>Aureoumbra</taxon>
    </lineage>
</organism>
<feature type="region of interest" description="Disordered" evidence="1">
    <location>
        <begin position="198"/>
        <end position="219"/>
    </location>
</feature>
<dbReference type="AlphaFoldDB" id="A0A7S3JWH6"/>
<sequence length="292" mass="33286">MNEDIVSDDEQNVQNEGTHGPLYDNDKPPSPPDPPPPNVAPQSPPSPRSPLGLPCAYPRGSGMDAPYPRPGGMVVNQSVFYSQPQPFYVRYGQYYAPLPYSQQYLQPQEQQQFFQQSNGKRPNKYRTGHWTHDEEVYADKVKELFMIGKIPYCPEEITLRALLAKLLNCTPMRVSKKYTKENALGKWVYRQAIYSEEKDPNSNGDSQESSSSSSLSKEQEELKRCEKNFHRSLGGITHLKYCIFDTPNLMTLCEYNTVEGRHTNQMQAHQMRNGIAPILLNSPTYQGYHQST</sequence>
<accession>A0A7S3JWH6</accession>
<evidence type="ECO:0000256" key="1">
    <source>
        <dbReference type="SAM" id="MobiDB-lite"/>
    </source>
</evidence>
<evidence type="ECO:0000313" key="2">
    <source>
        <dbReference type="EMBL" id="CAE0367307.1"/>
    </source>
</evidence>
<feature type="compositionally biased region" description="Acidic residues" evidence="1">
    <location>
        <begin position="1"/>
        <end position="11"/>
    </location>
</feature>
<gene>
    <name evidence="2" type="ORF">ALAG00032_LOCUS8056</name>
</gene>
<protein>
    <submittedName>
        <fullName evidence="2">Uncharacterized protein</fullName>
    </submittedName>
</protein>
<name>A0A7S3JWH6_9STRA</name>
<reference evidence="2" key="1">
    <citation type="submission" date="2021-01" db="EMBL/GenBank/DDBJ databases">
        <authorList>
            <person name="Corre E."/>
            <person name="Pelletier E."/>
            <person name="Niang G."/>
            <person name="Scheremetjew M."/>
            <person name="Finn R."/>
            <person name="Kale V."/>
            <person name="Holt S."/>
            <person name="Cochrane G."/>
            <person name="Meng A."/>
            <person name="Brown T."/>
            <person name="Cohen L."/>
        </authorList>
    </citation>
    <scope>NUCLEOTIDE SEQUENCE</scope>
    <source>
        <strain evidence="2">CCMP1510</strain>
    </source>
</reference>
<feature type="compositionally biased region" description="Low complexity" evidence="1">
    <location>
        <begin position="206"/>
        <end position="216"/>
    </location>
</feature>
<feature type="region of interest" description="Disordered" evidence="1">
    <location>
        <begin position="1"/>
        <end position="63"/>
    </location>
</feature>
<dbReference type="EMBL" id="HBIJ01011824">
    <property type="protein sequence ID" value="CAE0367307.1"/>
    <property type="molecule type" value="Transcribed_RNA"/>
</dbReference>